<accession>A0A5J9VN26</accession>
<evidence type="ECO:0000259" key="15">
    <source>
        <dbReference type="PROSITE" id="PS50873"/>
    </source>
</evidence>
<feature type="chain" id="PRO_5023900531" description="Plant heme peroxidase family profile domain-containing protein" evidence="14">
    <location>
        <begin position="23"/>
        <end position="160"/>
    </location>
</feature>
<dbReference type="GO" id="GO:0005576">
    <property type="term" value="C:extracellular region"/>
    <property type="evidence" value="ECO:0007669"/>
    <property type="project" value="UniProtKB-SubCell"/>
</dbReference>
<keyword evidence="4" id="KW-0575">Peroxidase</keyword>
<keyword evidence="6 12" id="KW-0479">Metal-binding</keyword>
<dbReference type="Gramene" id="TVU37772">
    <property type="protein sequence ID" value="TVU37772"/>
    <property type="gene ID" value="EJB05_11107"/>
</dbReference>
<dbReference type="AlphaFoldDB" id="A0A5J9VN26"/>
<dbReference type="GO" id="GO:0006979">
    <property type="term" value="P:response to oxidative stress"/>
    <property type="evidence" value="ECO:0007669"/>
    <property type="project" value="InterPro"/>
</dbReference>
<comment type="cofactor">
    <cofactor evidence="12">
        <name>Ca(2+)</name>
        <dbReference type="ChEBI" id="CHEBI:29108"/>
    </cofactor>
    <text evidence="12">Binds 2 calcium ions per subunit.</text>
</comment>
<evidence type="ECO:0000313" key="17">
    <source>
        <dbReference type="Proteomes" id="UP000324897"/>
    </source>
</evidence>
<dbReference type="PANTHER" id="PTHR31235">
    <property type="entry name" value="PEROXIDASE 25-RELATED"/>
    <property type="match status" value="1"/>
</dbReference>
<comment type="catalytic activity">
    <reaction evidence="1">
        <text>2 a phenolic donor + H2O2 = 2 a phenolic radical donor + 2 H2O</text>
        <dbReference type="Rhea" id="RHEA:56136"/>
        <dbReference type="ChEBI" id="CHEBI:15377"/>
        <dbReference type="ChEBI" id="CHEBI:16240"/>
        <dbReference type="ChEBI" id="CHEBI:139520"/>
        <dbReference type="ChEBI" id="CHEBI:139521"/>
        <dbReference type="EC" id="1.11.1.7"/>
    </reaction>
</comment>
<evidence type="ECO:0000256" key="9">
    <source>
        <dbReference type="ARBA" id="ARBA00023004"/>
    </source>
</evidence>
<feature type="non-terminal residue" evidence="16">
    <location>
        <position position="1"/>
    </location>
</feature>
<dbReference type="PROSITE" id="PS50873">
    <property type="entry name" value="PEROXIDASE_4"/>
    <property type="match status" value="1"/>
</dbReference>
<keyword evidence="8" id="KW-0560">Oxidoreductase</keyword>
<comment type="caution">
    <text evidence="16">The sequence shown here is derived from an EMBL/GenBank/DDBJ whole genome shotgun (WGS) entry which is preliminary data.</text>
</comment>
<feature type="active site" description="Proton acceptor" evidence="11">
    <location>
        <position position="106"/>
    </location>
</feature>
<dbReference type="InterPro" id="IPR010255">
    <property type="entry name" value="Haem_peroxidase_sf"/>
</dbReference>
<dbReference type="SUPFAM" id="SSF48113">
    <property type="entry name" value="Heme-dependent peroxidases"/>
    <property type="match status" value="1"/>
</dbReference>
<keyword evidence="14" id="KW-0732">Signal</keyword>
<dbReference type="InterPro" id="IPR000823">
    <property type="entry name" value="Peroxidase_pln"/>
</dbReference>
<dbReference type="GO" id="GO:0020037">
    <property type="term" value="F:heme binding"/>
    <property type="evidence" value="ECO:0007669"/>
    <property type="project" value="InterPro"/>
</dbReference>
<dbReference type="PRINTS" id="PR00461">
    <property type="entry name" value="PLPEROXIDASE"/>
</dbReference>
<evidence type="ECO:0000256" key="6">
    <source>
        <dbReference type="ARBA" id="ARBA00022723"/>
    </source>
</evidence>
<evidence type="ECO:0000256" key="12">
    <source>
        <dbReference type="PIRSR" id="PIRSR600823-3"/>
    </source>
</evidence>
<keyword evidence="10" id="KW-0376">Hydrogen peroxide</keyword>
<organism evidence="16 17">
    <name type="scientific">Eragrostis curvula</name>
    <name type="common">weeping love grass</name>
    <dbReference type="NCBI Taxonomy" id="38414"/>
    <lineage>
        <taxon>Eukaryota</taxon>
        <taxon>Viridiplantae</taxon>
        <taxon>Streptophyta</taxon>
        <taxon>Embryophyta</taxon>
        <taxon>Tracheophyta</taxon>
        <taxon>Spermatophyta</taxon>
        <taxon>Magnoliopsida</taxon>
        <taxon>Liliopsida</taxon>
        <taxon>Poales</taxon>
        <taxon>Poaceae</taxon>
        <taxon>PACMAD clade</taxon>
        <taxon>Chloridoideae</taxon>
        <taxon>Eragrostideae</taxon>
        <taxon>Eragrostidinae</taxon>
        <taxon>Eragrostis</taxon>
    </lineage>
</organism>
<dbReference type="Proteomes" id="UP000324897">
    <property type="component" value="Chromosome 4"/>
</dbReference>
<dbReference type="InterPro" id="IPR019794">
    <property type="entry name" value="Peroxidases_AS"/>
</dbReference>
<evidence type="ECO:0000256" key="10">
    <source>
        <dbReference type="ARBA" id="ARBA00023324"/>
    </source>
</evidence>
<dbReference type="GO" id="GO:0042744">
    <property type="term" value="P:hydrogen peroxide catabolic process"/>
    <property type="evidence" value="ECO:0007669"/>
    <property type="project" value="UniProtKB-KW"/>
</dbReference>
<dbReference type="GO" id="GO:0046872">
    <property type="term" value="F:metal ion binding"/>
    <property type="evidence" value="ECO:0007669"/>
    <property type="project" value="UniProtKB-KW"/>
</dbReference>
<evidence type="ECO:0000256" key="7">
    <source>
        <dbReference type="ARBA" id="ARBA00022837"/>
    </source>
</evidence>
<evidence type="ECO:0000256" key="1">
    <source>
        <dbReference type="ARBA" id="ARBA00000189"/>
    </source>
</evidence>
<feature type="domain" description="Plant heme peroxidase family profile" evidence="15">
    <location>
        <begin position="62"/>
        <end position="118"/>
    </location>
</feature>
<keyword evidence="5" id="KW-0349">Heme</keyword>
<name>A0A5J9VN26_9POAL</name>
<gene>
    <name evidence="16" type="ORF">EJB05_11107</name>
</gene>
<dbReference type="Gene3D" id="1.10.520.10">
    <property type="match status" value="1"/>
</dbReference>
<feature type="site" description="Transition state stabilizer" evidence="13">
    <location>
        <position position="102"/>
    </location>
</feature>
<comment type="cofactor">
    <cofactor evidence="2">
        <name>heme b</name>
        <dbReference type="ChEBI" id="CHEBI:60344"/>
    </cofactor>
</comment>
<comment type="subcellular location">
    <subcellularLocation>
        <location evidence="3">Secreted</location>
    </subcellularLocation>
</comment>
<feature type="signal peptide" evidence="14">
    <location>
        <begin position="1"/>
        <end position="22"/>
    </location>
</feature>
<evidence type="ECO:0000256" key="13">
    <source>
        <dbReference type="PIRSR" id="PIRSR600823-4"/>
    </source>
</evidence>
<evidence type="ECO:0000256" key="3">
    <source>
        <dbReference type="ARBA" id="ARBA00004613"/>
    </source>
</evidence>
<proteinExistence type="predicted"/>
<evidence type="ECO:0000256" key="11">
    <source>
        <dbReference type="PIRSR" id="PIRSR600823-1"/>
    </source>
</evidence>
<dbReference type="InterPro" id="IPR002016">
    <property type="entry name" value="Haem_peroxidase"/>
</dbReference>
<keyword evidence="9" id="KW-0408">Iron</keyword>
<reference evidence="16 17" key="1">
    <citation type="journal article" date="2019" name="Sci. Rep.">
        <title>A high-quality genome of Eragrostis curvula grass provides insights into Poaceae evolution and supports new strategies to enhance forage quality.</title>
        <authorList>
            <person name="Carballo J."/>
            <person name="Santos B.A.C.M."/>
            <person name="Zappacosta D."/>
            <person name="Garbus I."/>
            <person name="Selva J.P."/>
            <person name="Gallo C.A."/>
            <person name="Diaz A."/>
            <person name="Albertini E."/>
            <person name="Caccamo M."/>
            <person name="Echenique V."/>
        </authorList>
    </citation>
    <scope>NUCLEOTIDE SEQUENCE [LARGE SCALE GENOMIC DNA]</scope>
    <source>
        <strain evidence="17">cv. Victoria</strain>
        <tissue evidence="16">Leaf</tissue>
    </source>
</reference>
<dbReference type="GO" id="GO:0140825">
    <property type="term" value="F:lactoperoxidase activity"/>
    <property type="evidence" value="ECO:0007669"/>
    <property type="project" value="UniProtKB-EC"/>
</dbReference>
<feature type="binding site" evidence="12">
    <location>
        <position position="110"/>
    </location>
    <ligand>
        <name>Ca(2+)</name>
        <dbReference type="ChEBI" id="CHEBI:29108"/>
        <label>1</label>
    </ligand>
</feature>
<keyword evidence="7 12" id="KW-0106">Calcium</keyword>
<evidence type="ECO:0000256" key="4">
    <source>
        <dbReference type="ARBA" id="ARBA00022559"/>
    </source>
</evidence>
<feature type="binding site" evidence="12">
    <location>
        <position position="107"/>
    </location>
    <ligand>
        <name>Ca(2+)</name>
        <dbReference type="ChEBI" id="CHEBI:29108"/>
        <label>1</label>
    </ligand>
</feature>
<evidence type="ECO:0000256" key="14">
    <source>
        <dbReference type="SAM" id="SignalP"/>
    </source>
</evidence>
<evidence type="ECO:0000256" key="8">
    <source>
        <dbReference type="ARBA" id="ARBA00023002"/>
    </source>
</evidence>
<dbReference type="OrthoDB" id="682788at2759"/>
<dbReference type="PROSITE" id="PS00436">
    <property type="entry name" value="PEROXIDASE_2"/>
    <property type="match status" value="1"/>
</dbReference>
<sequence>TTKMAKLAVLITLLAILGPVACQDASVCFNGWLRVLNPASCPRGSRNNFFTRQRRPAPSGPGLSYGYYNNRGSFCPRAEGIVRNAVKAATDQNPGIGAGLIRLFFHDCFVRVRTAPFLSLITPHEIIKSTESVAKESFGEYYNHGQHAKLDKHTATLPIA</sequence>
<dbReference type="EMBL" id="RWGY01000007">
    <property type="protein sequence ID" value="TVU37772.1"/>
    <property type="molecule type" value="Genomic_DNA"/>
</dbReference>
<protein>
    <recommendedName>
        <fullName evidence="15">Plant heme peroxidase family profile domain-containing protein</fullName>
    </recommendedName>
</protein>
<evidence type="ECO:0000256" key="5">
    <source>
        <dbReference type="ARBA" id="ARBA00022617"/>
    </source>
</evidence>
<keyword evidence="17" id="KW-1185">Reference proteome</keyword>
<evidence type="ECO:0000256" key="2">
    <source>
        <dbReference type="ARBA" id="ARBA00001970"/>
    </source>
</evidence>
<evidence type="ECO:0000313" key="16">
    <source>
        <dbReference type="EMBL" id="TVU37772.1"/>
    </source>
</evidence>